<dbReference type="OrthoDB" id="1631120at2"/>
<feature type="transmembrane region" description="Helical" evidence="1">
    <location>
        <begin position="79"/>
        <end position="101"/>
    </location>
</feature>
<dbReference type="AlphaFoldDB" id="A0A2S9GX57"/>
<accession>A0A2S9GX57</accession>
<evidence type="ECO:0000259" key="2">
    <source>
        <dbReference type="Pfam" id="PF05232"/>
    </source>
</evidence>
<gene>
    <name evidence="3" type="ORF">S2091_2958</name>
</gene>
<comment type="caution">
    <text evidence="3">The sequence shown here is derived from an EMBL/GenBank/DDBJ whole genome shotgun (WGS) entry which is preliminary data.</text>
</comment>
<dbReference type="Proteomes" id="UP000237839">
    <property type="component" value="Unassembled WGS sequence"/>
</dbReference>
<proteinExistence type="predicted"/>
<keyword evidence="1" id="KW-0812">Transmembrane</keyword>
<dbReference type="InterPro" id="IPR058208">
    <property type="entry name" value="PACE"/>
</dbReference>
<name>A0A2S9GX57_9BURK</name>
<feature type="transmembrane region" description="Helical" evidence="1">
    <location>
        <begin position="113"/>
        <end position="130"/>
    </location>
</feature>
<dbReference type="Pfam" id="PF05232">
    <property type="entry name" value="BTP"/>
    <property type="match status" value="2"/>
</dbReference>
<feature type="transmembrane region" description="Helical" evidence="1">
    <location>
        <begin position="12"/>
        <end position="31"/>
    </location>
</feature>
<dbReference type="NCBIfam" id="NF033664">
    <property type="entry name" value="PACE_transport"/>
    <property type="match status" value="1"/>
</dbReference>
<keyword evidence="1" id="KW-1133">Transmembrane helix</keyword>
<organism evidence="3 4">
    <name type="scientific">Solimicrobium silvestre</name>
    <dbReference type="NCBI Taxonomy" id="2099400"/>
    <lineage>
        <taxon>Bacteria</taxon>
        <taxon>Pseudomonadati</taxon>
        <taxon>Pseudomonadota</taxon>
        <taxon>Betaproteobacteria</taxon>
        <taxon>Burkholderiales</taxon>
        <taxon>Oxalobacteraceae</taxon>
        <taxon>Solimicrobium</taxon>
    </lineage>
</organism>
<sequence>MTTRKHWLERVFHAFLFELLALIICVPLLVWGLGLEVVHAGALTLIISLVAMVWNMIFNAIFDYFERRYHWQRTTKIRLLHGISFEAGLILAVVPLIAWWADISLLEAFVLDIGLLMFFLPYTIIYNWAYDRLRAAFYQQNAAM</sequence>
<keyword evidence="4" id="KW-1185">Reference proteome</keyword>
<dbReference type="InterPro" id="IPR007896">
    <property type="entry name" value="BTP_bacteria"/>
</dbReference>
<dbReference type="NCBIfam" id="NF033665">
    <property type="entry name" value="PACE_efflu_PCE"/>
    <property type="match status" value="1"/>
</dbReference>
<evidence type="ECO:0000256" key="1">
    <source>
        <dbReference type="SAM" id="Phobius"/>
    </source>
</evidence>
<protein>
    <submittedName>
        <fullName evidence="3">Putative membrane protein</fullName>
    </submittedName>
</protein>
<dbReference type="RefSeq" id="WP_105532707.1">
    <property type="nucleotide sequence ID" value="NZ_PUGF01000014.1"/>
</dbReference>
<keyword evidence="1" id="KW-0472">Membrane</keyword>
<reference evidence="3 4" key="1">
    <citation type="submission" date="2018-02" db="EMBL/GenBank/DDBJ databases">
        <title>Solimicrobium silvestre gen. nov., sp. nov., isolated from alpine forest soil.</title>
        <authorList>
            <person name="Margesin R."/>
            <person name="Albuquerque L."/>
            <person name="Zhang D.-C."/>
            <person name="Froufe H.J.C."/>
            <person name="Severino R."/>
            <person name="Roxo I."/>
            <person name="Egas C."/>
            <person name="Da Costa M.S."/>
        </authorList>
    </citation>
    <scope>NUCLEOTIDE SEQUENCE [LARGE SCALE GENOMIC DNA]</scope>
    <source>
        <strain evidence="3 4">S20-91</strain>
    </source>
</reference>
<evidence type="ECO:0000313" key="3">
    <source>
        <dbReference type="EMBL" id="PRC92299.1"/>
    </source>
</evidence>
<feature type="domain" description="Chlorhexidine efflux transporter" evidence="2">
    <location>
        <begin position="73"/>
        <end position="135"/>
    </location>
</feature>
<dbReference type="EMBL" id="PUGF01000014">
    <property type="protein sequence ID" value="PRC92299.1"/>
    <property type="molecule type" value="Genomic_DNA"/>
</dbReference>
<feature type="transmembrane region" description="Helical" evidence="1">
    <location>
        <begin position="37"/>
        <end position="58"/>
    </location>
</feature>
<evidence type="ECO:0000313" key="4">
    <source>
        <dbReference type="Proteomes" id="UP000237839"/>
    </source>
</evidence>
<feature type="domain" description="Chlorhexidine efflux transporter" evidence="2">
    <location>
        <begin position="7"/>
        <end position="68"/>
    </location>
</feature>